<reference evidence="1 2" key="1">
    <citation type="submission" date="2018-01" db="EMBL/GenBank/DDBJ databases">
        <title>Genome characterization of the sugarcane-associated fungus Trichoderma ghanense CCMA-1212 and their application in lignocelulose bioconversion.</title>
        <authorList>
            <person name="Steindorff A.S."/>
            <person name="Mendes T.D."/>
            <person name="Vilela E.S.D."/>
            <person name="Rodrigues D.S."/>
            <person name="Formighieri E.F."/>
            <person name="Melo I.S."/>
            <person name="Favaro L.C.L."/>
        </authorList>
    </citation>
    <scope>NUCLEOTIDE SEQUENCE [LARGE SCALE GENOMIC DNA]</scope>
    <source>
        <strain evidence="1 2">CCMA-1212</strain>
    </source>
</reference>
<dbReference type="EMBL" id="PPTA01000015">
    <property type="protein sequence ID" value="TFA99151.1"/>
    <property type="molecule type" value="Genomic_DNA"/>
</dbReference>
<evidence type="ECO:0000313" key="2">
    <source>
        <dbReference type="Proteomes" id="UP001642720"/>
    </source>
</evidence>
<accession>A0ABY2GT93</accession>
<comment type="caution">
    <text evidence="1">The sequence shown here is derived from an EMBL/GenBank/DDBJ whole genome shotgun (WGS) entry which is preliminary data.</text>
</comment>
<keyword evidence="2" id="KW-1185">Reference proteome</keyword>
<dbReference type="GeneID" id="300580553"/>
<sequence>MMLVDRRVVARSSASIEERRHAVAPSTLGYREAEGVEVRPAEERDRAGMNVLGSTSSSPWAVVAELYSGSAS</sequence>
<evidence type="ECO:0000313" key="1">
    <source>
        <dbReference type="EMBL" id="TFA99151.1"/>
    </source>
</evidence>
<name>A0ABY2GT93_9HYPO</name>
<dbReference type="Proteomes" id="UP001642720">
    <property type="component" value="Unassembled WGS sequence"/>
</dbReference>
<protein>
    <submittedName>
        <fullName evidence="1">Uncharacterized protein</fullName>
    </submittedName>
</protein>
<dbReference type="RefSeq" id="XP_073555353.1">
    <property type="nucleotide sequence ID" value="XM_073706103.1"/>
</dbReference>
<organism evidence="1 2">
    <name type="scientific">Trichoderma ghanense</name>
    <dbReference type="NCBI Taxonomy" id="65468"/>
    <lineage>
        <taxon>Eukaryota</taxon>
        <taxon>Fungi</taxon>
        <taxon>Dikarya</taxon>
        <taxon>Ascomycota</taxon>
        <taxon>Pezizomycotina</taxon>
        <taxon>Sordariomycetes</taxon>
        <taxon>Hypocreomycetidae</taxon>
        <taxon>Hypocreales</taxon>
        <taxon>Hypocreaceae</taxon>
        <taxon>Trichoderma</taxon>
    </lineage>
</organism>
<gene>
    <name evidence="1" type="ORF">CCMA1212_009001</name>
</gene>
<proteinExistence type="predicted"/>